<reference evidence="3" key="1">
    <citation type="submission" date="2019-02" db="EMBL/GenBank/DDBJ databases">
        <title>Draft genome sequence of Dolichospermum planctonicum NIES-80.</title>
        <authorList>
            <person name="Yamaguchi H."/>
            <person name="Suzuki S."/>
            <person name="Kawachi M."/>
        </authorList>
    </citation>
    <scope>NUCLEOTIDE SEQUENCE [LARGE SCALE GENOMIC DNA]</scope>
    <source>
        <strain evidence="3">NIES-80</strain>
    </source>
</reference>
<sequence>MFLLRNRGRLNIFTIFNRHKIKIKYLLLLVLSSLIVAENTQVLAHTVKISADVGGTVHLEPNDNPRAGEVTQAWFLLTRKGGQVIPLKDCDCQLAVYAEPHVTGEPALIQPLLKPIQAERYQGIPGTEFIFPKPGAYQLELSGTPVTVGSFLPFELKFLVTVATGKVVNSPQEVENAISKQQGRKIGLTQPLIWLGILLIFGGIVIFLVQIKKKN</sequence>
<evidence type="ECO:0000256" key="1">
    <source>
        <dbReference type="SAM" id="Phobius"/>
    </source>
</evidence>
<organism evidence="2 3">
    <name type="scientific">Dolichospermum planctonicum</name>
    <dbReference type="NCBI Taxonomy" id="136072"/>
    <lineage>
        <taxon>Bacteria</taxon>
        <taxon>Bacillati</taxon>
        <taxon>Cyanobacteriota</taxon>
        <taxon>Cyanophyceae</taxon>
        <taxon>Nostocales</taxon>
        <taxon>Aphanizomenonaceae</taxon>
        <taxon>Dolichospermum</taxon>
    </lineage>
</organism>
<protein>
    <submittedName>
        <fullName evidence="2">Uncharacterized protein</fullName>
    </submittedName>
</protein>
<dbReference type="AlphaFoldDB" id="A0A480AKL2"/>
<comment type="caution">
    <text evidence="2">The sequence shown here is derived from an EMBL/GenBank/DDBJ whole genome shotgun (WGS) entry which is preliminary data.</text>
</comment>
<accession>A0A480AKL2</accession>
<keyword evidence="1" id="KW-0812">Transmembrane</keyword>
<dbReference type="RefSeq" id="WP_137909041.1">
    <property type="nucleotide sequence ID" value="NZ_BJCF01000044.1"/>
</dbReference>
<evidence type="ECO:0000313" key="2">
    <source>
        <dbReference type="EMBL" id="GCL43571.1"/>
    </source>
</evidence>
<dbReference type="OrthoDB" id="509850at2"/>
<evidence type="ECO:0000313" key="3">
    <source>
        <dbReference type="Proteomes" id="UP000299367"/>
    </source>
</evidence>
<dbReference type="EMBL" id="BJCF01000044">
    <property type="protein sequence ID" value="GCL43571.1"/>
    <property type="molecule type" value="Genomic_DNA"/>
</dbReference>
<name>A0A480AKL2_9CYAN</name>
<gene>
    <name evidence="2" type="ORF">NIES80_32870</name>
</gene>
<proteinExistence type="predicted"/>
<feature type="transmembrane region" description="Helical" evidence="1">
    <location>
        <begin position="192"/>
        <end position="211"/>
    </location>
</feature>
<keyword evidence="1" id="KW-0472">Membrane</keyword>
<dbReference type="Proteomes" id="UP000299367">
    <property type="component" value="Unassembled WGS sequence"/>
</dbReference>
<keyword evidence="1" id="KW-1133">Transmembrane helix</keyword>